<dbReference type="GO" id="GO:0016758">
    <property type="term" value="F:hexosyltransferase activity"/>
    <property type="evidence" value="ECO:0007669"/>
    <property type="project" value="InterPro"/>
</dbReference>
<dbReference type="PANTHER" id="PTHR21015:SF22">
    <property type="entry name" value="GLYCOSYLTRANSFERASE"/>
    <property type="match status" value="1"/>
</dbReference>
<evidence type="ECO:0000313" key="3">
    <source>
        <dbReference type="Proteomes" id="UP000320338"/>
    </source>
</evidence>
<sequence length="159" mass="17134">MRGRPRRHPLGRVAQAFPRIQERVPGLRMVVVTGPRIDPAAVAAPAGVEVRGYLPDLDEHLAACDLGVVQGGLTTTMELVAAGRPFVYVPLAQHFEQQIHVPHRLAQYRAGRRLDYADLADPDRFAEVVTEAIGRPAGSLPVETGGAGRAADHLLELLG</sequence>
<dbReference type="PANTHER" id="PTHR21015">
    <property type="entry name" value="UDP-N-ACETYLGLUCOSAMINE--N-ACETYLMURAMYL-(PENTAPEPTIDE) PYROPHOSPHORYL-UNDECAPRENOL N-ACETYLGLUCOSAMINE TRANSFERASE 1"/>
    <property type="match status" value="1"/>
</dbReference>
<dbReference type="RefSeq" id="WP_218030248.1">
    <property type="nucleotide sequence ID" value="NZ_BAAARZ010000039.1"/>
</dbReference>
<reference evidence="2 3" key="1">
    <citation type="submission" date="2019-06" db="EMBL/GenBank/DDBJ databases">
        <title>Whole genome shotgun sequence of Pseudonocardia hydrocarbonoxydans NBRC 14498.</title>
        <authorList>
            <person name="Hosoyama A."/>
            <person name="Uohara A."/>
            <person name="Ohji S."/>
            <person name="Ichikawa N."/>
        </authorList>
    </citation>
    <scope>NUCLEOTIDE SEQUENCE [LARGE SCALE GENOMIC DNA]</scope>
    <source>
        <strain evidence="2 3">NBRC 14498</strain>
    </source>
</reference>
<proteinExistence type="predicted"/>
<protein>
    <recommendedName>
        <fullName evidence="1">Glycosyl transferase family 28 C-terminal domain-containing protein</fullName>
    </recommendedName>
</protein>
<dbReference type="Gene3D" id="3.40.50.2000">
    <property type="entry name" value="Glycogen Phosphorylase B"/>
    <property type="match status" value="1"/>
</dbReference>
<dbReference type="Proteomes" id="UP000320338">
    <property type="component" value="Unassembled WGS sequence"/>
</dbReference>
<evidence type="ECO:0000259" key="1">
    <source>
        <dbReference type="Pfam" id="PF04101"/>
    </source>
</evidence>
<evidence type="ECO:0000313" key="2">
    <source>
        <dbReference type="EMBL" id="GEC21758.1"/>
    </source>
</evidence>
<comment type="caution">
    <text evidence="2">The sequence shown here is derived from an EMBL/GenBank/DDBJ whole genome shotgun (WGS) entry which is preliminary data.</text>
</comment>
<dbReference type="Pfam" id="PF04101">
    <property type="entry name" value="Glyco_tran_28_C"/>
    <property type="match status" value="1"/>
</dbReference>
<dbReference type="InterPro" id="IPR007235">
    <property type="entry name" value="Glyco_trans_28_C"/>
</dbReference>
<accession>A0A4Y3WTC2</accession>
<name>A0A4Y3WTC2_9PSEU</name>
<dbReference type="SUPFAM" id="SSF53756">
    <property type="entry name" value="UDP-Glycosyltransferase/glycogen phosphorylase"/>
    <property type="match status" value="1"/>
</dbReference>
<organism evidence="2 3">
    <name type="scientific">Pseudonocardia hydrocarbonoxydans</name>
    <dbReference type="NCBI Taxonomy" id="76726"/>
    <lineage>
        <taxon>Bacteria</taxon>
        <taxon>Bacillati</taxon>
        <taxon>Actinomycetota</taxon>
        <taxon>Actinomycetes</taxon>
        <taxon>Pseudonocardiales</taxon>
        <taxon>Pseudonocardiaceae</taxon>
        <taxon>Pseudonocardia</taxon>
    </lineage>
</organism>
<keyword evidence="3" id="KW-1185">Reference proteome</keyword>
<feature type="domain" description="Glycosyl transferase family 28 C-terminal" evidence="1">
    <location>
        <begin position="48"/>
        <end position="132"/>
    </location>
</feature>
<dbReference type="AlphaFoldDB" id="A0A4Y3WTC2"/>
<gene>
    <name evidence="2" type="ORF">PHY01_40410</name>
</gene>
<dbReference type="EMBL" id="BJNG01000036">
    <property type="protein sequence ID" value="GEC21758.1"/>
    <property type="molecule type" value="Genomic_DNA"/>
</dbReference>